<dbReference type="GO" id="GO:0008360">
    <property type="term" value="P:regulation of cell shape"/>
    <property type="evidence" value="ECO:0007669"/>
    <property type="project" value="UniProtKB-KW"/>
</dbReference>
<comment type="function">
    <text evidence="5">Provides the (R)-glutamate required for cell wall biosynthesis.</text>
</comment>
<keyword evidence="1 5" id="KW-0133">Cell shape</keyword>
<dbReference type="EC" id="5.1.1.3" evidence="5"/>
<dbReference type="GO" id="GO:0071555">
    <property type="term" value="P:cell wall organization"/>
    <property type="evidence" value="ECO:0007669"/>
    <property type="project" value="UniProtKB-KW"/>
</dbReference>
<sequence length="300" mass="32890">MPTPSQPIGVFDSGYGGLTILRDIVQTLPQYDYIYLGDNARTPYGTRSFETVYHYTLECVQHLFDRGCRLVVLACNTASAKALRNIQQLDLPTLATGLDGPGLDGPGLDGPGLDGPGLDGPGRRVLGVIRPTTEVIGNYSKTGNVGILATRGTVTSESYRVEIEKFFPNVNVFQEACPMWVPLVENGEYASPGADYFVQQHIDRLLQQSPDIDTILLACTHYPLLLAKIQQFAPPETTILSQGGIVSKSLVDYLIRHPEIEAQCSKHGLRTFLTTDSTEDFDRQATVFYGEPVQSEHLAL</sequence>
<evidence type="ECO:0000256" key="1">
    <source>
        <dbReference type="ARBA" id="ARBA00022960"/>
    </source>
</evidence>
<dbReference type="InterPro" id="IPR018187">
    <property type="entry name" value="Asp/Glu_racemase_AS_1"/>
</dbReference>
<keyword evidence="2 5" id="KW-0573">Peptidoglycan synthesis</keyword>
<dbReference type="InterPro" id="IPR001920">
    <property type="entry name" value="Asp/Glu_race"/>
</dbReference>
<dbReference type="InterPro" id="IPR004391">
    <property type="entry name" value="Glu_race"/>
</dbReference>
<keyword evidence="3 5" id="KW-0413">Isomerase</keyword>
<evidence type="ECO:0000313" key="6">
    <source>
        <dbReference type="EMBL" id="AKD55206.1"/>
    </source>
</evidence>
<gene>
    <name evidence="5" type="primary">murI</name>
    <name evidence="6" type="ORF">SD10_10100</name>
</gene>
<feature type="binding site" evidence="5">
    <location>
        <begin position="76"/>
        <end position="77"/>
    </location>
    <ligand>
        <name>substrate</name>
    </ligand>
</feature>
<keyword evidence="7" id="KW-1185">Reference proteome</keyword>
<comment type="similarity">
    <text evidence="5">Belongs to the aspartate/glutamate racemases family.</text>
</comment>
<organism evidence="6 7">
    <name type="scientific">Spirosoma radiotolerans</name>
    <dbReference type="NCBI Taxonomy" id="1379870"/>
    <lineage>
        <taxon>Bacteria</taxon>
        <taxon>Pseudomonadati</taxon>
        <taxon>Bacteroidota</taxon>
        <taxon>Cytophagia</taxon>
        <taxon>Cytophagales</taxon>
        <taxon>Cytophagaceae</taxon>
        <taxon>Spirosoma</taxon>
    </lineage>
</organism>
<proteinExistence type="inferred from homology"/>
<dbReference type="HAMAP" id="MF_00258">
    <property type="entry name" value="Glu_racemase"/>
    <property type="match status" value="1"/>
</dbReference>
<dbReference type="GO" id="GO:0008881">
    <property type="term" value="F:glutamate racemase activity"/>
    <property type="evidence" value="ECO:0007669"/>
    <property type="project" value="UniProtKB-UniRule"/>
</dbReference>
<dbReference type="EMBL" id="CP010429">
    <property type="protein sequence ID" value="AKD55206.1"/>
    <property type="molecule type" value="Genomic_DNA"/>
</dbReference>
<dbReference type="UniPathway" id="UPA00219"/>
<dbReference type="OrthoDB" id="9801055at2"/>
<dbReference type="STRING" id="1379870.SD10_10100"/>
<dbReference type="PANTHER" id="PTHR21198">
    <property type="entry name" value="GLUTAMATE RACEMASE"/>
    <property type="match status" value="1"/>
</dbReference>
<feature type="binding site" evidence="5">
    <location>
        <begin position="12"/>
        <end position="13"/>
    </location>
    <ligand>
        <name>substrate</name>
    </ligand>
</feature>
<evidence type="ECO:0000256" key="2">
    <source>
        <dbReference type="ARBA" id="ARBA00022984"/>
    </source>
</evidence>
<feature type="active site" description="Proton donor/acceptor" evidence="5">
    <location>
        <position position="219"/>
    </location>
</feature>
<evidence type="ECO:0000313" key="7">
    <source>
        <dbReference type="Proteomes" id="UP000033054"/>
    </source>
</evidence>
<reference evidence="6 7" key="1">
    <citation type="journal article" date="2014" name="Curr. Microbiol.">
        <title>Spirosoma radiotolerans sp. nov., a gamma-radiation-resistant bacterium isolated from gamma ray-irradiated soil.</title>
        <authorList>
            <person name="Lee J.J."/>
            <person name="Srinivasan S."/>
            <person name="Lim S."/>
            <person name="Joe M."/>
            <person name="Im S."/>
            <person name="Bae S.I."/>
            <person name="Park K.R."/>
            <person name="Han J.H."/>
            <person name="Park S.H."/>
            <person name="Joo B.M."/>
            <person name="Park S.J."/>
            <person name="Kim M.K."/>
        </authorList>
    </citation>
    <scope>NUCLEOTIDE SEQUENCE [LARGE SCALE GENOMIC DNA]</scope>
    <source>
        <strain evidence="6 7">DG5A</strain>
    </source>
</reference>
<dbReference type="Proteomes" id="UP000033054">
    <property type="component" value="Chromosome"/>
</dbReference>
<dbReference type="InterPro" id="IPR033134">
    <property type="entry name" value="Asp/Glu_racemase_AS_2"/>
</dbReference>
<feature type="binding site" evidence="5">
    <location>
        <begin position="220"/>
        <end position="221"/>
    </location>
    <ligand>
        <name>substrate</name>
    </ligand>
</feature>
<evidence type="ECO:0000256" key="4">
    <source>
        <dbReference type="ARBA" id="ARBA00023316"/>
    </source>
</evidence>
<dbReference type="GO" id="GO:0009252">
    <property type="term" value="P:peptidoglycan biosynthetic process"/>
    <property type="evidence" value="ECO:0007669"/>
    <property type="project" value="UniProtKB-UniRule"/>
</dbReference>
<dbReference type="HOGENOM" id="CLU_052344_0_3_10"/>
<keyword evidence="4 5" id="KW-0961">Cell wall biogenesis/degradation</keyword>
<comment type="pathway">
    <text evidence="5">Cell wall biogenesis; peptidoglycan biosynthesis.</text>
</comment>
<accession>A0A0E3V790</accession>
<protein>
    <recommendedName>
        <fullName evidence="5">Glutamate racemase</fullName>
        <ecNumber evidence="5">5.1.1.3</ecNumber>
    </recommendedName>
</protein>
<dbReference type="PATRIC" id="fig|1379870.5.peg.2194"/>
<dbReference type="FunFam" id="3.40.50.1860:FF:000001">
    <property type="entry name" value="Glutamate racemase"/>
    <property type="match status" value="1"/>
</dbReference>
<feature type="binding site" evidence="5">
    <location>
        <begin position="44"/>
        <end position="45"/>
    </location>
    <ligand>
        <name>substrate</name>
    </ligand>
</feature>
<dbReference type="KEGG" id="srd:SD10_10100"/>
<dbReference type="SUPFAM" id="SSF53681">
    <property type="entry name" value="Aspartate/glutamate racemase"/>
    <property type="match status" value="2"/>
</dbReference>
<feature type="active site" description="Proton donor/acceptor" evidence="5">
    <location>
        <position position="75"/>
    </location>
</feature>
<evidence type="ECO:0000256" key="5">
    <source>
        <dbReference type="HAMAP-Rule" id="MF_00258"/>
    </source>
</evidence>
<dbReference type="Gene3D" id="3.40.50.1860">
    <property type="match status" value="2"/>
</dbReference>
<dbReference type="PANTHER" id="PTHR21198:SF2">
    <property type="entry name" value="GLUTAMATE RACEMASE"/>
    <property type="match status" value="1"/>
</dbReference>
<dbReference type="AlphaFoldDB" id="A0A0E3V790"/>
<dbReference type="RefSeq" id="WP_046573695.1">
    <property type="nucleotide sequence ID" value="NZ_CP010429.1"/>
</dbReference>
<name>A0A0E3V790_9BACT</name>
<dbReference type="PROSITE" id="PS00923">
    <property type="entry name" value="ASP_GLU_RACEMASE_1"/>
    <property type="match status" value="1"/>
</dbReference>
<dbReference type="PROSITE" id="PS00924">
    <property type="entry name" value="ASP_GLU_RACEMASE_2"/>
    <property type="match status" value="1"/>
</dbReference>
<evidence type="ECO:0000256" key="3">
    <source>
        <dbReference type="ARBA" id="ARBA00023235"/>
    </source>
</evidence>
<comment type="catalytic activity">
    <reaction evidence="5">
        <text>L-glutamate = D-glutamate</text>
        <dbReference type="Rhea" id="RHEA:12813"/>
        <dbReference type="ChEBI" id="CHEBI:29985"/>
        <dbReference type="ChEBI" id="CHEBI:29986"/>
        <dbReference type="EC" id="5.1.1.3"/>
    </reaction>
</comment>